<dbReference type="Proteomes" id="UP001519363">
    <property type="component" value="Unassembled WGS sequence"/>
</dbReference>
<proteinExistence type="predicted"/>
<feature type="signal peptide" evidence="1">
    <location>
        <begin position="1"/>
        <end position="19"/>
    </location>
</feature>
<comment type="caution">
    <text evidence="2">The sequence shown here is derived from an EMBL/GenBank/DDBJ whole genome shotgun (WGS) entry which is preliminary data.</text>
</comment>
<dbReference type="PROSITE" id="PS51257">
    <property type="entry name" value="PROKAR_LIPOPROTEIN"/>
    <property type="match status" value="1"/>
</dbReference>
<feature type="chain" id="PRO_5046346888" description="DUF3558 domain-containing protein" evidence="1">
    <location>
        <begin position="20"/>
        <end position="197"/>
    </location>
</feature>
<keyword evidence="1" id="KW-0732">Signal</keyword>
<evidence type="ECO:0000313" key="3">
    <source>
        <dbReference type="Proteomes" id="UP001519363"/>
    </source>
</evidence>
<keyword evidence="3" id="KW-1185">Reference proteome</keyword>
<evidence type="ECO:0000256" key="1">
    <source>
        <dbReference type="SAM" id="SignalP"/>
    </source>
</evidence>
<dbReference type="RefSeq" id="WP_086788958.1">
    <property type="nucleotide sequence ID" value="NZ_JAGIOO010000001.1"/>
</dbReference>
<protein>
    <recommendedName>
        <fullName evidence="4">DUF3558 domain-containing protein</fullName>
    </recommendedName>
</protein>
<name>A0ABS5ADT1_9PSEU</name>
<gene>
    <name evidence="2" type="ORF">JOF53_003614</name>
</gene>
<evidence type="ECO:0000313" key="2">
    <source>
        <dbReference type="EMBL" id="MBP2474742.1"/>
    </source>
</evidence>
<accession>A0ABS5ADT1</accession>
<organism evidence="2 3">
    <name type="scientific">Crossiella equi</name>
    <dbReference type="NCBI Taxonomy" id="130796"/>
    <lineage>
        <taxon>Bacteria</taxon>
        <taxon>Bacillati</taxon>
        <taxon>Actinomycetota</taxon>
        <taxon>Actinomycetes</taxon>
        <taxon>Pseudonocardiales</taxon>
        <taxon>Pseudonocardiaceae</taxon>
        <taxon>Crossiella</taxon>
    </lineage>
</organism>
<dbReference type="EMBL" id="JAGIOO010000001">
    <property type="protein sequence ID" value="MBP2474742.1"/>
    <property type="molecule type" value="Genomic_DNA"/>
</dbReference>
<sequence>MTRPLAGLLLLALATTSCGGPVAPVQTPPPAPATTTAKPAVDKYTGFQSCQELVRLVPGLPPVLRADGKPAGADRDLTCEFATPPTGPFVTVKLASWRNDPKDPRFAPEVGRGRSMAKMRYDSGPTAPGPAPALGLGDEARWQRDGDSCQLTILDNNAVLRFSYTELGENRVDPVGEQCRESLRRFSKPLYEAVQPR</sequence>
<reference evidence="2 3" key="1">
    <citation type="submission" date="2021-03" db="EMBL/GenBank/DDBJ databases">
        <title>Sequencing the genomes of 1000 actinobacteria strains.</title>
        <authorList>
            <person name="Klenk H.-P."/>
        </authorList>
    </citation>
    <scope>NUCLEOTIDE SEQUENCE [LARGE SCALE GENOMIC DNA]</scope>
    <source>
        <strain evidence="2 3">DSM 44580</strain>
    </source>
</reference>
<evidence type="ECO:0008006" key="4">
    <source>
        <dbReference type="Google" id="ProtNLM"/>
    </source>
</evidence>